<keyword evidence="2" id="KW-0472">Membrane</keyword>
<reference evidence="3 4" key="1">
    <citation type="submission" date="2019-03" db="EMBL/GenBank/DDBJ databases">
        <title>Reclassification of Micrococcus aloeverae and Micrococcus yunnanensis as later heterotypic synonyms of Micrococcus luteus.</title>
        <authorList>
            <person name="Huang C.-H."/>
        </authorList>
    </citation>
    <scope>NUCLEOTIDE SEQUENCE [LARGE SCALE GENOMIC DNA]</scope>
    <source>
        <strain evidence="3 4">BCRC 12151</strain>
    </source>
</reference>
<evidence type="ECO:0000256" key="2">
    <source>
        <dbReference type="SAM" id="Phobius"/>
    </source>
</evidence>
<evidence type="ECO:0000256" key="1">
    <source>
        <dbReference type="SAM" id="MobiDB-lite"/>
    </source>
</evidence>
<name>A0ABY2K4V4_9MICC</name>
<accession>A0ABY2K4V4</accession>
<evidence type="ECO:0008006" key="5">
    <source>
        <dbReference type="Google" id="ProtNLM"/>
    </source>
</evidence>
<keyword evidence="2" id="KW-0812">Transmembrane</keyword>
<dbReference type="EMBL" id="SPKT01000005">
    <property type="protein sequence ID" value="TFI00167.1"/>
    <property type="molecule type" value="Genomic_DNA"/>
</dbReference>
<feature type="transmembrane region" description="Helical" evidence="2">
    <location>
        <begin position="102"/>
        <end position="122"/>
    </location>
</feature>
<organism evidence="3 4">
    <name type="scientific">Micrococcus lylae</name>
    <dbReference type="NCBI Taxonomy" id="1273"/>
    <lineage>
        <taxon>Bacteria</taxon>
        <taxon>Bacillati</taxon>
        <taxon>Actinomycetota</taxon>
        <taxon>Actinomycetes</taxon>
        <taxon>Micrococcales</taxon>
        <taxon>Micrococcaceae</taxon>
        <taxon>Micrococcus</taxon>
    </lineage>
</organism>
<proteinExistence type="predicted"/>
<sequence length="166" mass="17532">MTPDRFPDGPEDHEGPEDRRPSDDEAWDDIVARLHPDMPAAPPAEEGRRTSAEGGRPAPPHEPAAPAAPWPVLHPEPVEDEELPGEFVPPEPPPVLSGRPSLVLAASALLLPILALLILAVLPVSLPGWALFALVLVAAGGGVGLFLQLPRRGDGRGDRLDRGAQV</sequence>
<comment type="caution">
    <text evidence="3">The sequence shown here is derived from an EMBL/GenBank/DDBJ whole genome shotgun (WGS) entry which is preliminary data.</text>
</comment>
<feature type="transmembrane region" description="Helical" evidence="2">
    <location>
        <begin position="128"/>
        <end position="149"/>
    </location>
</feature>
<feature type="compositionally biased region" description="Pro residues" evidence="1">
    <location>
        <begin position="57"/>
        <end position="74"/>
    </location>
</feature>
<protein>
    <recommendedName>
        <fullName evidence="5">DUF308 domain-containing protein</fullName>
    </recommendedName>
</protein>
<keyword evidence="2" id="KW-1133">Transmembrane helix</keyword>
<keyword evidence="4" id="KW-1185">Reference proteome</keyword>
<dbReference type="Proteomes" id="UP000297477">
    <property type="component" value="Unassembled WGS sequence"/>
</dbReference>
<feature type="compositionally biased region" description="Basic and acidic residues" evidence="1">
    <location>
        <begin position="1"/>
        <end position="23"/>
    </location>
</feature>
<feature type="region of interest" description="Disordered" evidence="1">
    <location>
        <begin position="1"/>
        <end position="92"/>
    </location>
</feature>
<dbReference type="RefSeq" id="WP_135103261.1">
    <property type="nucleotide sequence ID" value="NZ_SPKT01000005.1"/>
</dbReference>
<evidence type="ECO:0000313" key="4">
    <source>
        <dbReference type="Proteomes" id="UP000297477"/>
    </source>
</evidence>
<evidence type="ECO:0000313" key="3">
    <source>
        <dbReference type="EMBL" id="TFI00167.1"/>
    </source>
</evidence>
<gene>
    <name evidence="3" type="ORF">E4A49_03720</name>
</gene>